<evidence type="ECO:0000313" key="30">
    <source>
        <dbReference type="Proteomes" id="UP000617340"/>
    </source>
</evidence>
<dbReference type="Pfam" id="PF17900">
    <property type="entry name" value="Peptidase_M1_N"/>
    <property type="match status" value="3"/>
</dbReference>
<sequence>MDCRRVLFLFISLEIFLISGHTKDILEDEFNIQDDFTSENYRLPTTMHPTSYEIILFPNLTGNFSFYGEVKINITVDAPTKFIVFHQGNLFNINTSISAENKWLEIAEQRYDVKTEKYNIELKENLKVGNEILLHFNYNGFLRDDMIGFYKSSYMTNDNKLRWLAITQFQTTHARHAFPCFDEPSFKATFKISLIRSKEFNSISNMPLENTKQISSNLYLDTFKTTVPMSTYLVAFAIFDFHSFEVGRLAVWTRPDMIHQAHYASKIGSNTLTYMTNLFQQQYELPKMDMVAVPDFSAGAMENWGLITYRESRLLYNENESSIVSQQNVASVIIHEITHMWFGNLLTPSWWSYLWLSEGFARYFQYFGTAQIEKTWSMEDQFLVEQYQAALGFDGIETSLPLTREIINQSQVSGSGDSITYSKGASIIRMMSYIVGIDKFYEALRLYIRQNKNVGIVEPKNLWIALQKVIDSSHIDIETIMNSWTKKSGFPVLTVTIEKGKAKLHQKRFLLRNLKSTFVNETWSIPITYTTQKQTDFKSVEIKHWMEDEEKTINIDVSDSDWIVFNIQQAGFYRVNYDNASWYRIIDVLKSDSFTKIHVYNRAGIIDDLLNLARTGSLDYRTALDGLQYLQQEKNYLPFKAAFRALDYLTQRFSGDEVNYVLYKKHVLSLIESVYQTLGYVDRKKDDRLTVQLRQELNDLACKFGHEECVFSSLEYFRGWINAASRIEPNQRSAAYCMGVLYGNVDDWNYLWNHYKTSKVVSEQLVVLSALGCSNNTDILKQYLEYAISPYEKHRIHKQDSTSVFSTVYSSSLIGVNCVLEFVDKNHNKMAEYYGGYNTIASILSGASRYLSTQELTNKFERLIKNHSEFTEIYKSLVNSLELAKYELIWYKKNVDHIVSWIKDNNKVPDDQDRNEYRLPGDVVPKKYILSLEPFLDPSNFTFSGKVQILAVTTKKTNQIVLHTSNITVYNVYVLVSNKEVNVIKYYTDKNDFFVIKLEQTFDDKTEMNIVIQFTGELNKDMRGFYRSYYIDKNGKKRWLAATQLAPIGARRMFPCFDEPAMKAIFSVDVLVPYDYHAISNTKIIGIKDYPDTQKYWYTFEETKLMSTYLLALAITDFNYMNDTINKKNYIAWTRPNALNEISYAFSLMEPFVKTYEQHLKHNYTLNKLDIIALSDLAYGAMENWGLITFREDKLLFHSNVSNVRVKQTVTTVLSHEIAHQWFGNLVSPLWWNYIWLNEGFATYFEYFGISYQKPEWELEWQFVVDKLHSAFKSDALASSHPMTYNVQSPTEIKNIYDSISYAKAASVIRMIEKTYGSDVFYAALRQYLEARKFNVATPDDLYAAISSQLPDQTSAKRINKFLDSWTTQVGYPVVNVTIDSSGWATLSQERFFLRNEKGESVDKIWQIPITWTSEKNPNFENTKPQFWLNYAEMRVMTDNNVGWKIFNVQQAGYYRVNYDRSNWKRIIDVLNTGKFEKIHKVNRAALIDDLMNLARAGYVDYDLVFSATEYLKYEDDYLPLRAFFNGLTYLHNKFEGQEIFALLKKHVSKITQMDTDLTAKISSKTFSSHMYYLSKMERYKWACKYKIDYCLEVASIYLNNPKYKVPVNDRPAVYCVWATRSVGWDILWQSYLNSTITSEKLVILNALGCSENTDNLNKLLSKATTKNSEIQYKDSTAVFASIYENSLTGVETVMKFMEMKFDDIYQYYNDESAIKNIMSGLAERISTKQLYEQYTNLVDLIAMKQPTLKNSLKSYHDLVLYELDWYKRNKLQISYYLEKLYPDNSNRLPTILYPLNYNLSIAIKESRHFTGSVKINIRVDKPTFQIVLNAHKLQIFNVDVYETPNDASDKNVKRFEILDVVQLDKSQKLIIYLKTYIEVTKVTVEMDFTGEINTQMKGLYRYNDMYSKSYNYLATYFKPNYARMVFPCFDEPAFKAKFKIHILRHNSYKSLSNTDLERSLNFTDLDYTWDIYKESRIMSTYLLAFVISDFGPVRNGQETLNVWARKDIIIYGDEAQYTIYKLYRNIKNIIAPLGRSEKVEIVGLLNFPVRAMENWGLFIFRESQLFYDPNIVPLSQYYSILTTMSHVISHEYFGNLVTCEWWSYSWLNEGLAQYFQWLIVEREIYRNDIKNMFVVNDMHDVLDFEDLLFMSHPVSAPRNLRESFDKISYKKGASIIRMLHMLIGDYNFYNAINNYVIKNKNGIVNPSKLWEAFQPFMKNISLETTMNEWINKSGYPIVSVYLNSSSGLLQFNQENCMHITCTNVNFHIPISMATELNPNFENTTPQYWLKNKSGSIQTNLRNNWVVINVQQSGYYRVKYDIKLMNRIIDVLNSKNYGLIHVINRAQIIDDTFYLAKRNKISLSKIFEMSLYLREERAHLPWKAFGRNINNLWEQIRDLGNNTVFKKYVLYLTDQHVKRLGFNDTWDEFNQLNREDRLNRELILSLNCKFGGEACISQSNRYFVQSKKIPPNAKSAVLCTIIKNGNENTWMYLWSAYRKKNLRAEQILYLDALGCTENANAINTYLSYIFNEYRLGYVRREDIPRAFASIYKSSEKGWKECYEYIMNNYLHIYDELGDWDEVAELFIEIILRIQDNNILDKFKFFVQNNQKNLEPISAKLFAAVNIAEYKIIDNGSIRFRIQMILEDIVHKIENNHHPKTNSGTRNLNIVFLIIMSFMLLFTW</sequence>
<dbReference type="FunFam" id="1.10.390.10:FF:000019">
    <property type="entry name" value="Aminopeptidase"/>
    <property type="match status" value="2"/>
</dbReference>
<feature type="domain" description="Aminopeptidase N-like N-terminal" evidence="28">
    <location>
        <begin position="924"/>
        <end position="1110"/>
    </location>
</feature>
<dbReference type="GO" id="GO:0005737">
    <property type="term" value="C:cytoplasm"/>
    <property type="evidence" value="ECO:0007669"/>
    <property type="project" value="TreeGrafter"/>
</dbReference>
<dbReference type="GO" id="GO:0005615">
    <property type="term" value="C:extracellular space"/>
    <property type="evidence" value="ECO:0007669"/>
    <property type="project" value="TreeGrafter"/>
</dbReference>
<evidence type="ECO:0000256" key="16">
    <source>
        <dbReference type="ARBA" id="ARBA00022989"/>
    </source>
</evidence>
<evidence type="ECO:0000259" key="26">
    <source>
        <dbReference type="Pfam" id="PF01433"/>
    </source>
</evidence>
<evidence type="ECO:0000256" key="3">
    <source>
        <dbReference type="ARBA" id="ARBA00004609"/>
    </source>
</evidence>
<keyword evidence="16" id="KW-1133">Transmembrane helix</keyword>
<evidence type="ECO:0000313" key="29">
    <source>
        <dbReference type="EMBL" id="KAF7414800.1"/>
    </source>
</evidence>
<keyword evidence="14 23" id="KW-0862">Zinc</keyword>
<evidence type="ECO:0000256" key="19">
    <source>
        <dbReference type="ARBA" id="ARBA00023157"/>
    </source>
</evidence>
<comment type="catalytic activity">
    <reaction evidence="1">
        <text>Release of an N-terminal amino acid, Xaa-|-Yaa- from a peptide, amide or arylamide. Xaa is preferably Ala, but may be most amino acids including Pro (slow action). When a terminal hydrophobic residue is followed by a prolyl residue, the two may be released as an intact Xaa-Pro dipeptide.</text>
        <dbReference type="EC" id="3.4.11.2"/>
    </reaction>
</comment>
<accession>A0A834NP45</accession>
<dbReference type="GO" id="GO:0042277">
    <property type="term" value="F:peptide binding"/>
    <property type="evidence" value="ECO:0007669"/>
    <property type="project" value="TreeGrafter"/>
</dbReference>
<dbReference type="InterPro" id="IPR050344">
    <property type="entry name" value="Peptidase_M1_aminopeptidases"/>
</dbReference>
<gene>
    <name evidence="29" type="ORF">HZH68_003289</name>
</gene>
<evidence type="ECO:0000256" key="25">
    <source>
        <dbReference type="SAM" id="SignalP"/>
    </source>
</evidence>
<keyword evidence="18" id="KW-0472">Membrane</keyword>
<evidence type="ECO:0000256" key="1">
    <source>
        <dbReference type="ARBA" id="ARBA00000098"/>
    </source>
</evidence>
<dbReference type="GO" id="GO:0006508">
    <property type="term" value="P:proteolysis"/>
    <property type="evidence" value="ECO:0007669"/>
    <property type="project" value="UniProtKB-KW"/>
</dbReference>
<evidence type="ECO:0000256" key="13">
    <source>
        <dbReference type="ARBA" id="ARBA00022801"/>
    </source>
</evidence>
<evidence type="ECO:0000256" key="24">
    <source>
        <dbReference type="PIRSR" id="PIRSR634016-4"/>
    </source>
</evidence>
<reference evidence="29" key="1">
    <citation type="journal article" date="2020" name="G3 (Bethesda)">
        <title>High-Quality Assemblies for Three Invasive Social Wasps from the &lt;i&gt;Vespula&lt;/i&gt; Genus.</title>
        <authorList>
            <person name="Harrop T.W.R."/>
            <person name="Guhlin J."/>
            <person name="McLaughlin G.M."/>
            <person name="Permina E."/>
            <person name="Stockwell P."/>
            <person name="Gilligan J."/>
            <person name="Le Lec M.F."/>
            <person name="Gruber M.A.M."/>
            <person name="Quinn O."/>
            <person name="Lovegrove M."/>
            <person name="Duncan E.J."/>
            <person name="Remnant E.J."/>
            <person name="Van Eeckhoven J."/>
            <person name="Graham B."/>
            <person name="Knapp R.A."/>
            <person name="Langford K.W."/>
            <person name="Kronenberg Z."/>
            <person name="Press M.O."/>
            <person name="Eacker S.M."/>
            <person name="Wilson-Rankin E.E."/>
            <person name="Purcell J."/>
            <person name="Lester P.J."/>
            <person name="Dearden P.K."/>
        </authorList>
    </citation>
    <scope>NUCLEOTIDE SEQUENCE</scope>
    <source>
        <strain evidence="29">Linc-1</strain>
    </source>
</reference>
<keyword evidence="30" id="KW-1185">Reference proteome</keyword>
<feature type="signal peptide" evidence="25">
    <location>
        <begin position="1"/>
        <end position="22"/>
    </location>
</feature>
<feature type="domain" description="Aminopeptidase N-like N-terminal" evidence="28">
    <location>
        <begin position="48"/>
        <end position="233"/>
    </location>
</feature>
<dbReference type="CDD" id="cd09601">
    <property type="entry name" value="M1_APN-Q_like"/>
    <property type="match status" value="3"/>
</dbReference>
<dbReference type="GO" id="GO:0016285">
    <property type="term" value="F:alanyl aminopeptidase activity"/>
    <property type="evidence" value="ECO:0007669"/>
    <property type="project" value="UniProtKB-EC"/>
</dbReference>
<evidence type="ECO:0000256" key="6">
    <source>
        <dbReference type="ARBA" id="ARBA00015611"/>
    </source>
</evidence>
<protein>
    <recommendedName>
        <fullName evidence="6">Aminopeptidase N</fullName>
        <ecNumber evidence="5">3.4.11.2</ecNumber>
    </recommendedName>
</protein>
<dbReference type="InterPro" id="IPR001930">
    <property type="entry name" value="Peptidase_M1"/>
</dbReference>
<dbReference type="PANTHER" id="PTHR11533">
    <property type="entry name" value="PROTEASE M1 ZINC METALLOPROTEASE"/>
    <property type="match status" value="1"/>
</dbReference>
<evidence type="ECO:0000256" key="4">
    <source>
        <dbReference type="ARBA" id="ARBA00010136"/>
    </source>
</evidence>
<keyword evidence="8" id="KW-0336">GPI-anchor</keyword>
<dbReference type="InterPro" id="IPR034016">
    <property type="entry name" value="M1_APN-typ"/>
</dbReference>
<dbReference type="PANTHER" id="PTHR11533:SF301">
    <property type="entry name" value="AMINOPEPTIDASE"/>
    <property type="match status" value="1"/>
</dbReference>
<feature type="domain" description="Peptidase M1 membrane alanine aminopeptidase" evidence="26">
    <location>
        <begin position="2038"/>
        <end position="2230"/>
    </location>
</feature>
<dbReference type="Gene3D" id="1.25.50.20">
    <property type="match status" value="3"/>
</dbReference>
<comment type="similarity">
    <text evidence="4">Belongs to the peptidase M1 family.</text>
</comment>
<feature type="domain" description="ERAP1-like C-terminal" evidence="27">
    <location>
        <begin position="562"/>
        <end position="882"/>
    </location>
</feature>
<feature type="chain" id="PRO_5032578276" description="Aminopeptidase N" evidence="25">
    <location>
        <begin position="23"/>
        <end position="2683"/>
    </location>
</feature>
<dbReference type="InterPro" id="IPR045357">
    <property type="entry name" value="Aminopeptidase_N-like_N"/>
</dbReference>
<dbReference type="GO" id="GO:0043171">
    <property type="term" value="P:peptide catabolic process"/>
    <property type="evidence" value="ECO:0007669"/>
    <property type="project" value="TreeGrafter"/>
</dbReference>
<comment type="subcellular location">
    <subcellularLocation>
        <location evidence="3">Cell membrane</location>
        <topology evidence="3">Lipid-anchor</topology>
        <topology evidence="3">GPI-anchor</topology>
    </subcellularLocation>
    <subcellularLocation>
        <location evidence="2">Membrane</location>
        <topology evidence="2">Single-pass type II membrane protein</topology>
    </subcellularLocation>
</comment>
<evidence type="ECO:0000256" key="10">
    <source>
        <dbReference type="ARBA" id="ARBA00022692"/>
    </source>
</evidence>
<keyword evidence="10" id="KW-0812">Transmembrane</keyword>
<evidence type="ECO:0000256" key="12">
    <source>
        <dbReference type="ARBA" id="ARBA00022729"/>
    </source>
</evidence>
<dbReference type="Gene3D" id="1.10.390.10">
    <property type="entry name" value="Neutral Protease Domain 2"/>
    <property type="match status" value="3"/>
</dbReference>
<dbReference type="SUPFAM" id="SSF55486">
    <property type="entry name" value="Metalloproteases ('zincins'), catalytic domain"/>
    <property type="match status" value="3"/>
</dbReference>
<dbReference type="GO" id="GO:0070006">
    <property type="term" value="F:metalloaminopeptidase activity"/>
    <property type="evidence" value="ECO:0007669"/>
    <property type="project" value="TreeGrafter"/>
</dbReference>
<dbReference type="PRINTS" id="PR00756">
    <property type="entry name" value="ALADIPTASE"/>
</dbReference>
<keyword evidence="13" id="KW-0378">Hydrolase</keyword>
<dbReference type="InterPro" id="IPR027268">
    <property type="entry name" value="Peptidase_M4/M1_CTD_sf"/>
</dbReference>
<dbReference type="Pfam" id="PF01433">
    <property type="entry name" value="Peptidase_M1"/>
    <property type="match status" value="3"/>
</dbReference>
<keyword evidence="9" id="KW-0645">Protease</keyword>
<evidence type="ECO:0000256" key="5">
    <source>
        <dbReference type="ARBA" id="ARBA00012564"/>
    </source>
</evidence>
<keyword evidence="15" id="KW-0735">Signal-anchor</keyword>
<dbReference type="EMBL" id="JACSDZ010000002">
    <property type="protein sequence ID" value="KAF7414800.1"/>
    <property type="molecule type" value="Genomic_DNA"/>
</dbReference>
<dbReference type="InterPro" id="IPR014782">
    <property type="entry name" value="Peptidase_M1_dom"/>
</dbReference>
<dbReference type="Gene3D" id="2.60.40.1910">
    <property type="match status" value="3"/>
</dbReference>
<evidence type="ECO:0000256" key="18">
    <source>
        <dbReference type="ARBA" id="ARBA00023136"/>
    </source>
</evidence>
<evidence type="ECO:0000256" key="2">
    <source>
        <dbReference type="ARBA" id="ARBA00004606"/>
    </source>
</evidence>
<evidence type="ECO:0000259" key="27">
    <source>
        <dbReference type="Pfam" id="PF11838"/>
    </source>
</evidence>
<keyword evidence="21" id="KW-0449">Lipoprotein</keyword>
<evidence type="ECO:0000256" key="22">
    <source>
        <dbReference type="PIRSR" id="PIRSR634016-1"/>
    </source>
</evidence>
<dbReference type="Gene3D" id="2.60.40.1730">
    <property type="entry name" value="tricorn interacting facor f3 domain"/>
    <property type="match status" value="3"/>
</dbReference>
<evidence type="ECO:0000256" key="14">
    <source>
        <dbReference type="ARBA" id="ARBA00022833"/>
    </source>
</evidence>
<comment type="cofactor">
    <cofactor evidence="23">
        <name>Zn(2+)</name>
        <dbReference type="ChEBI" id="CHEBI:29105"/>
    </cofactor>
    <text evidence="23">Binds 1 zinc ion per subunit.</text>
</comment>
<feature type="binding site" evidence="23">
    <location>
        <position position="339"/>
    </location>
    <ligand>
        <name>Zn(2+)</name>
        <dbReference type="ChEBI" id="CHEBI:29105"/>
        <note>catalytic</note>
    </ligand>
</feature>
<keyword evidence="11 23" id="KW-0479">Metal-binding</keyword>
<feature type="domain" description="ERAP1-like C-terminal" evidence="27">
    <location>
        <begin position="2305"/>
        <end position="2611"/>
    </location>
</feature>
<evidence type="ECO:0000256" key="21">
    <source>
        <dbReference type="ARBA" id="ARBA00023288"/>
    </source>
</evidence>
<keyword evidence="7" id="KW-1003">Cell membrane</keyword>
<feature type="active site" description="Proton acceptor" evidence="22">
    <location>
        <position position="336"/>
    </location>
</feature>
<dbReference type="InterPro" id="IPR024571">
    <property type="entry name" value="ERAP1-like_C_dom"/>
</dbReference>
<feature type="site" description="Transition state stabilizer" evidence="24">
    <location>
        <position position="421"/>
    </location>
</feature>
<dbReference type="Pfam" id="PF11838">
    <property type="entry name" value="ERAP1_C"/>
    <property type="match status" value="3"/>
</dbReference>
<dbReference type="GO" id="GO:0005886">
    <property type="term" value="C:plasma membrane"/>
    <property type="evidence" value="ECO:0007669"/>
    <property type="project" value="UniProtKB-SubCell"/>
</dbReference>
<dbReference type="FunFam" id="2.60.40.1910:FF:000008">
    <property type="entry name" value="Aminopeptidase"/>
    <property type="match status" value="2"/>
</dbReference>
<dbReference type="FunFam" id="1.25.50.20:FF:000001">
    <property type="entry name" value="Aminopeptidase"/>
    <property type="match status" value="1"/>
</dbReference>
<evidence type="ECO:0000256" key="11">
    <source>
        <dbReference type="ARBA" id="ARBA00022723"/>
    </source>
</evidence>
<dbReference type="SUPFAM" id="SSF63737">
    <property type="entry name" value="Leukotriene A4 hydrolase N-terminal domain"/>
    <property type="match status" value="3"/>
</dbReference>
<dbReference type="FunFam" id="2.60.40.1730:FF:000013">
    <property type="entry name" value="Aminopeptidase"/>
    <property type="match status" value="1"/>
</dbReference>
<keyword evidence="20" id="KW-0325">Glycoprotein</keyword>
<feature type="binding site" evidence="23">
    <location>
        <position position="335"/>
    </location>
    <ligand>
        <name>Zn(2+)</name>
        <dbReference type="ChEBI" id="CHEBI:29105"/>
        <note>catalytic</note>
    </ligand>
</feature>
<keyword evidence="19" id="KW-1015">Disulfide bond</keyword>
<keyword evidence="17" id="KW-0482">Metalloprotease</keyword>
<comment type="caution">
    <text evidence="29">The sequence shown here is derived from an EMBL/GenBank/DDBJ whole genome shotgun (WGS) entry which is preliminary data.</text>
</comment>
<evidence type="ECO:0000256" key="20">
    <source>
        <dbReference type="ARBA" id="ARBA00023180"/>
    </source>
</evidence>
<feature type="domain" description="Peptidase M1 membrane alanine aminopeptidase" evidence="26">
    <location>
        <begin position="263"/>
        <end position="484"/>
    </location>
</feature>
<dbReference type="Proteomes" id="UP000617340">
    <property type="component" value="Unassembled WGS sequence"/>
</dbReference>
<evidence type="ECO:0000256" key="15">
    <source>
        <dbReference type="ARBA" id="ARBA00022968"/>
    </source>
</evidence>
<keyword evidence="12 25" id="KW-0732">Signal</keyword>
<feature type="domain" description="Peptidase M1 membrane alanine aminopeptidase" evidence="26">
    <location>
        <begin position="1144"/>
        <end position="1366"/>
    </location>
</feature>
<organism evidence="29 30">
    <name type="scientific">Vespula germanica</name>
    <name type="common">German yellow jacket</name>
    <name type="synonym">Paravespula germanica</name>
    <dbReference type="NCBI Taxonomy" id="30212"/>
    <lineage>
        <taxon>Eukaryota</taxon>
        <taxon>Metazoa</taxon>
        <taxon>Ecdysozoa</taxon>
        <taxon>Arthropoda</taxon>
        <taxon>Hexapoda</taxon>
        <taxon>Insecta</taxon>
        <taxon>Pterygota</taxon>
        <taxon>Neoptera</taxon>
        <taxon>Endopterygota</taxon>
        <taxon>Hymenoptera</taxon>
        <taxon>Apocrita</taxon>
        <taxon>Aculeata</taxon>
        <taxon>Vespoidea</taxon>
        <taxon>Vespidae</taxon>
        <taxon>Vespinae</taxon>
        <taxon>Vespula</taxon>
    </lineage>
</organism>
<dbReference type="GO" id="GO:0008270">
    <property type="term" value="F:zinc ion binding"/>
    <property type="evidence" value="ECO:0007669"/>
    <property type="project" value="InterPro"/>
</dbReference>
<evidence type="ECO:0000256" key="8">
    <source>
        <dbReference type="ARBA" id="ARBA00022622"/>
    </source>
</evidence>
<evidence type="ECO:0000259" key="28">
    <source>
        <dbReference type="Pfam" id="PF17900"/>
    </source>
</evidence>
<proteinExistence type="inferred from homology"/>
<feature type="domain" description="Aminopeptidase N-like N-terminal" evidence="28">
    <location>
        <begin position="1795"/>
        <end position="1983"/>
    </location>
</feature>
<feature type="binding site" evidence="23">
    <location>
        <position position="358"/>
    </location>
    <ligand>
        <name>Zn(2+)</name>
        <dbReference type="ChEBI" id="CHEBI:29105"/>
        <note>catalytic</note>
    </ligand>
</feature>
<evidence type="ECO:0000256" key="23">
    <source>
        <dbReference type="PIRSR" id="PIRSR634016-3"/>
    </source>
</evidence>
<dbReference type="EC" id="3.4.11.2" evidence="5"/>
<dbReference type="GO" id="GO:0098552">
    <property type="term" value="C:side of membrane"/>
    <property type="evidence" value="ECO:0007669"/>
    <property type="project" value="UniProtKB-KW"/>
</dbReference>
<evidence type="ECO:0000256" key="17">
    <source>
        <dbReference type="ARBA" id="ARBA00023049"/>
    </source>
</evidence>
<evidence type="ECO:0000256" key="9">
    <source>
        <dbReference type="ARBA" id="ARBA00022670"/>
    </source>
</evidence>
<feature type="domain" description="ERAP1-like C-terminal" evidence="27">
    <location>
        <begin position="1444"/>
        <end position="1752"/>
    </location>
</feature>
<name>A0A834NP45_VESGE</name>
<evidence type="ECO:0000256" key="7">
    <source>
        <dbReference type="ARBA" id="ARBA00022475"/>
    </source>
</evidence>
<dbReference type="InterPro" id="IPR042097">
    <property type="entry name" value="Aminopeptidase_N-like_N_sf"/>
</dbReference>
<dbReference type="FunFam" id="2.60.40.1730:FF:000012">
    <property type="entry name" value="Aminopeptidase N"/>
    <property type="match status" value="1"/>
</dbReference>